<dbReference type="EMBL" id="SLVU01000008">
    <property type="protein sequence ID" value="TCN30311.1"/>
    <property type="molecule type" value="Genomic_DNA"/>
</dbReference>
<evidence type="ECO:0000313" key="1">
    <source>
        <dbReference type="EMBL" id="TCN30311.1"/>
    </source>
</evidence>
<comment type="caution">
    <text evidence="1">The sequence shown here is derived from an EMBL/GenBank/DDBJ whole genome shotgun (WGS) entry which is preliminary data.</text>
</comment>
<proteinExistence type="predicted"/>
<sequence>MRTISEKECSNLKGATEAGLAVGGGMTSFIHFTRVGVANLSKYASPHDEQFMPIDIAVEADRRAGTPVILAEMARQLGYELVPIAKGDQDEAPHQLTDADIVDLLMETFDLVRAIRTAGGRIDELSRKRISKAAHKLKRLLGGVSAAIARAA</sequence>
<evidence type="ECO:0008006" key="3">
    <source>
        <dbReference type="Google" id="ProtNLM"/>
    </source>
</evidence>
<reference evidence="1 2" key="1">
    <citation type="submission" date="2019-03" db="EMBL/GenBank/DDBJ databases">
        <title>Genomic Encyclopedia of Type Strains, Phase IV (KMG-V): Genome sequencing to study the core and pangenomes of soil and plant-associated prokaryotes.</title>
        <authorList>
            <person name="Whitman W."/>
        </authorList>
    </citation>
    <scope>NUCLEOTIDE SEQUENCE [LARGE SCALE GENOMIC DNA]</scope>
    <source>
        <strain evidence="1 2">23C40</strain>
    </source>
</reference>
<accession>A0A4R2BRQ7</accession>
<protein>
    <recommendedName>
        <fullName evidence="3">Phage protein</fullName>
    </recommendedName>
</protein>
<organism evidence="1 2">
    <name type="scientific">Sinorhizobium americanum</name>
    <dbReference type="NCBI Taxonomy" id="194963"/>
    <lineage>
        <taxon>Bacteria</taxon>
        <taxon>Pseudomonadati</taxon>
        <taxon>Pseudomonadota</taxon>
        <taxon>Alphaproteobacteria</taxon>
        <taxon>Hyphomicrobiales</taxon>
        <taxon>Rhizobiaceae</taxon>
        <taxon>Sinorhizobium/Ensifer group</taxon>
        <taxon>Sinorhizobium</taxon>
    </lineage>
</organism>
<dbReference type="Proteomes" id="UP000295043">
    <property type="component" value="Unassembled WGS sequence"/>
</dbReference>
<name>A0A4R2BRQ7_9HYPH</name>
<dbReference type="AlphaFoldDB" id="A0A4R2BRQ7"/>
<dbReference type="RefSeq" id="WP_132075827.1">
    <property type="nucleotide sequence ID" value="NZ_SLVU01000008.1"/>
</dbReference>
<evidence type="ECO:0000313" key="2">
    <source>
        <dbReference type="Proteomes" id="UP000295043"/>
    </source>
</evidence>
<gene>
    <name evidence="1" type="ORF">EV184_108185</name>
</gene>